<dbReference type="HOGENOM" id="CLU_1150225_0_0_5"/>
<organism evidence="1 2">
    <name type="scientific">Candidatus Odyssella acanthamoebae</name>
    <dbReference type="NCBI Taxonomy" id="91604"/>
    <lineage>
        <taxon>Bacteria</taxon>
        <taxon>Pseudomonadati</taxon>
        <taxon>Pseudomonadota</taxon>
        <taxon>Alphaproteobacteria</taxon>
        <taxon>Holosporales</taxon>
        <taxon>Candidatus Paracaedibacteraceae</taxon>
        <taxon>Candidatus Odyssella</taxon>
    </lineage>
</organism>
<dbReference type="EMBL" id="CP008941">
    <property type="protein sequence ID" value="AIK95952.1"/>
    <property type="molecule type" value="Genomic_DNA"/>
</dbReference>
<proteinExistence type="predicted"/>
<keyword evidence="2" id="KW-1185">Reference proteome</keyword>
<gene>
    <name evidence="1" type="ORF">ID47_03160</name>
</gene>
<dbReference type="Proteomes" id="UP000028926">
    <property type="component" value="Chromosome"/>
</dbReference>
<dbReference type="AlphaFoldDB" id="A0A077AS08"/>
<reference evidence="1 2" key="1">
    <citation type="submission" date="2014-07" db="EMBL/GenBank/DDBJ databases">
        <title>Comparative genomic insights into amoeba endosymbionts belonging to the families of Holosporaceae and Candidatus Midichloriaceae within Rickettsiales.</title>
        <authorList>
            <person name="Wang Z."/>
            <person name="Wu M."/>
        </authorList>
    </citation>
    <scope>NUCLEOTIDE SEQUENCE [LARGE SCALE GENOMIC DNA]</scope>
    <source>
        <strain evidence="1">PRA3</strain>
    </source>
</reference>
<dbReference type="KEGG" id="paca:ID47_03160"/>
<evidence type="ECO:0000313" key="1">
    <source>
        <dbReference type="EMBL" id="AIK95952.1"/>
    </source>
</evidence>
<evidence type="ECO:0000313" key="2">
    <source>
        <dbReference type="Proteomes" id="UP000028926"/>
    </source>
</evidence>
<sequence length="241" mass="27780">MPIISNLEDRDTKANSFFQAGLCRCFCAYFYCEDTPDDKCLKTLSFFQSLMHVALDLWAQQDKGKLSFEKGIEKLIDAFHQSPMGWCPLERCPDDNNVNFYHSFSHPSEHRIATHTHGIGWSFIRTDTVQSLVKVYAKVRTDHKKIRLPSLSPLLRHLTFRTKSSPRAKNAFYLSTFIALCSQDSSTFGPILEDLNSSLSSRIGRDLEAVYLPPDGYIEGYFDEYFEKADKYLDRYSEPQI</sequence>
<accession>A0A077AS08</accession>
<dbReference type="eggNOG" id="ENOG50313D1">
    <property type="taxonomic scope" value="Bacteria"/>
</dbReference>
<protein>
    <submittedName>
        <fullName evidence="1">Uncharacterized protein</fullName>
    </submittedName>
</protein>
<name>A0A077AS08_9PROT</name>